<name>A0A0D0AGU2_9AGAM</name>
<reference evidence="2" key="2">
    <citation type="submission" date="2015-01" db="EMBL/GenBank/DDBJ databases">
        <title>Evolutionary Origins and Diversification of the Mycorrhizal Mutualists.</title>
        <authorList>
            <consortium name="DOE Joint Genome Institute"/>
            <consortium name="Mycorrhizal Genomics Consortium"/>
            <person name="Kohler A."/>
            <person name="Kuo A."/>
            <person name="Nagy L.G."/>
            <person name="Floudas D."/>
            <person name="Copeland A."/>
            <person name="Barry K.W."/>
            <person name="Cichocki N."/>
            <person name="Veneault-Fourrey C."/>
            <person name="LaButti K."/>
            <person name="Lindquist E.A."/>
            <person name="Lipzen A."/>
            <person name="Lundell T."/>
            <person name="Morin E."/>
            <person name="Murat C."/>
            <person name="Riley R."/>
            <person name="Ohm R."/>
            <person name="Sun H."/>
            <person name="Tunlid A."/>
            <person name="Henrissat B."/>
            <person name="Grigoriev I.V."/>
            <person name="Hibbett D.S."/>
            <person name="Martin F."/>
        </authorList>
    </citation>
    <scope>NUCLEOTIDE SEQUENCE [LARGE SCALE GENOMIC DNA]</scope>
    <source>
        <strain evidence="2">UH-Slu-Lm8-n1</strain>
    </source>
</reference>
<dbReference type="HOGENOM" id="CLU_2387650_0_0_1"/>
<gene>
    <name evidence="1" type="ORF">CY34DRAFT_462137</name>
</gene>
<protein>
    <submittedName>
        <fullName evidence="1">Unplaced genomic scaffold CY34scaffold_325, whole genome shotgun sequence</fullName>
    </submittedName>
</protein>
<dbReference type="Proteomes" id="UP000054485">
    <property type="component" value="Unassembled WGS sequence"/>
</dbReference>
<keyword evidence="2" id="KW-1185">Reference proteome</keyword>
<organism evidence="1 2">
    <name type="scientific">Suillus luteus UH-Slu-Lm8-n1</name>
    <dbReference type="NCBI Taxonomy" id="930992"/>
    <lineage>
        <taxon>Eukaryota</taxon>
        <taxon>Fungi</taxon>
        <taxon>Dikarya</taxon>
        <taxon>Basidiomycota</taxon>
        <taxon>Agaricomycotina</taxon>
        <taxon>Agaricomycetes</taxon>
        <taxon>Agaricomycetidae</taxon>
        <taxon>Boletales</taxon>
        <taxon>Suillineae</taxon>
        <taxon>Suillaceae</taxon>
        <taxon>Suillus</taxon>
    </lineage>
</organism>
<dbReference type="InParanoid" id="A0A0D0AGU2"/>
<dbReference type="EMBL" id="KN835456">
    <property type="protein sequence ID" value="KIK37369.1"/>
    <property type="molecule type" value="Genomic_DNA"/>
</dbReference>
<evidence type="ECO:0000313" key="2">
    <source>
        <dbReference type="Proteomes" id="UP000054485"/>
    </source>
</evidence>
<dbReference type="AlphaFoldDB" id="A0A0D0AGU2"/>
<sequence length="94" mass="10916">MPLQASSSHSMTRHLREFSRTNASKLIDRHDIHYGDRCRITVRNMHPVSYPESLIISISRTTNKWLRRVCWGSDNCRQSGKTEKGTTIFLRLGD</sequence>
<evidence type="ECO:0000313" key="1">
    <source>
        <dbReference type="EMBL" id="KIK37369.1"/>
    </source>
</evidence>
<proteinExistence type="predicted"/>
<reference evidence="1 2" key="1">
    <citation type="submission" date="2014-04" db="EMBL/GenBank/DDBJ databases">
        <authorList>
            <consortium name="DOE Joint Genome Institute"/>
            <person name="Kuo A."/>
            <person name="Ruytinx J."/>
            <person name="Rineau F."/>
            <person name="Colpaert J."/>
            <person name="Kohler A."/>
            <person name="Nagy L.G."/>
            <person name="Floudas D."/>
            <person name="Copeland A."/>
            <person name="Barry K.W."/>
            <person name="Cichocki N."/>
            <person name="Veneault-Fourrey C."/>
            <person name="LaButti K."/>
            <person name="Lindquist E.A."/>
            <person name="Lipzen A."/>
            <person name="Lundell T."/>
            <person name="Morin E."/>
            <person name="Murat C."/>
            <person name="Sun H."/>
            <person name="Tunlid A."/>
            <person name="Henrissat B."/>
            <person name="Grigoriev I.V."/>
            <person name="Hibbett D.S."/>
            <person name="Martin F."/>
            <person name="Nordberg H.P."/>
            <person name="Cantor M.N."/>
            <person name="Hua S.X."/>
        </authorList>
    </citation>
    <scope>NUCLEOTIDE SEQUENCE [LARGE SCALE GENOMIC DNA]</scope>
    <source>
        <strain evidence="1 2">UH-Slu-Lm8-n1</strain>
    </source>
</reference>
<accession>A0A0D0AGU2</accession>